<dbReference type="EMBL" id="JBHRSB010000005">
    <property type="protein sequence ID" value="MFC3002030.1"/>
    <property type="molecule type" value="Genomic_DNA"/>
</dbReference>
<dbReference type="Proteomes" id="UP001595420">
    <property type="component" value="Unassembled WGS sequence"/>
</dbReference>
<evidence type="ECO:0000313" key="2">
    <source>
        <dbReference type="Proteomes" id="UP001595420"/>
    </source>
</evidence>
<comment type="caution">
    <text evidence="1">The sequence shown here is derived from an EMBL/GenBank/DDBJ whole genome shotgun (WGS) entry which is preliminary data.</text>
</comment>
<evidence type="ECO:0008006" key="3">
    <source>
        <dbReference type="Google" id="ProtNLM"/>
    </source>
</evidence>
<gene>
    <name evidence="1" type="ORF">ACFOD3_19150</name>
</gene>
<proteinExistence type="predicted"/>
<name>A0ABV7BWX6_9PROT</name>
<protein>
    <recommendedName>
        <fullName evidence="3">DUF4845 domain-containing protein</fullName>
    </recommendedName>
</protein>
<organism evidence="1 2">
    <name type="scientific">Falsiroseomonas tokyonensis</name>
    <dbReference type="NCBI Taxonomy" id="430521"/>
    <lineage>
        <taxon>Bacteria</taxon>
        <taxon>Pseudomonadati</taxon>
        <taxon>Pseudomonadota</taxon>
        <taxon>Alphaproteobacteria</taxon>
        <taxon>Acetobacterales</taxon>
        <taxon>Roseomonadaceae</taxon>
        <taxon>Falsiroseomonas</taxon>
    </lineage>
</organism>
<accession>A0ABV7BWX6</accession>
<keyword evidence="2" id="KW-1185">Reference proteome</keyword>
<reference evidence="2" key="1">
    <citation type="journal article" date="2019" name="Int. J. Syst. Evol. Microbiol.">
        <title>The Global Catalogue of Microorganisms (GCM) 10K type strain sequencing project: providing services to taxonomists for standard genome sequencing and annotation.</title>
        <authorList>
            <consortium name="The Broad Institute Genomics Platform"/>
            <consortium name="The Broad Institute Genome Sequencing Center for Infectious Disease"/>
            <person name="Wu L."/>
            <person name="Ma J."/>
        </authorList>
    </citation>
    <scope>NUCLEOTIDE SEQUENCE [LARGE SCALE GENOMIC DNA]</scope>
    <source>
        <strain evidence="2">CGMCC 1.16855</strain>
    </source>
</reference>
<dbReference type="RefSeq" id="WP_216838087.1">
    <property type="nucleotide sequence ID" value="NZ_JAFNJS010000005.1"/>
</dbReference>
<evidence type="ECO:0000313" key="1">
    <source>
        <dbReference type="EMBL" id="MFC3002030.1"/>
    </source>
</evidence>
<sequence>MGLLLLVALFLGAQLFSGGWTARPEMEPYVKAGTRAGAERLQRDLLAAHPPGANLGPLMARLQRYGFTCHPVRKDGVAETCRFRLRRSDDQVLTAEVDLGHDGLVVQAIAVRMALAPN</sequence>